<reference evidence="2" key="1">
    <citation type="submission" date="2003-08" db="EMBL/GenBank/DDBJ databases">
        <authorList>
            <person name="Birren B."/>
            <person name="Nusbaum C."/>
            <person name="Abebe A."/>
            <person name="Abouelleil A."/>
            <person name="Adekoya E."/>
            <person name="Ait-zahra M."/>
            <person name="Allen N."/>
            <person name="Allen T."/>
            <person name="An P."/>
            <person name="Anderson M."/>
            <person name="Anderson S."/>
            <person name="Arachchi H."/>
            <person name="Armbruster J."/>
            <person name="Bachantsang P."/>
            <person name="Baldwin J."/>
            <person name="Barry A."/>
            <person name="Bayul T."/>
            <person name="Blitshsteyn B."/>
            <person name="Bloom T."/>
            <person name="Blye J."/>
            <person name="Boguslavskiy L."/>
            <person name="Borowsky M."/>
            <person name="Boukhgalter B."/>
            <person name="Brunache A."/>
            <person name="Butler J."/>
            <person name="Calixte N."/>
            <person name="Calvo S."/>
            <person name="Camarata J."/>
            <person name="Campo K."/>
            <person name="Chang J."/>
            <person name="Cheshatsang Y."/>
            <person name="Citroen M."/>
            <person name="Collymore A."/>
            <person name="Considine T."/>
            <person name="Cook A."/>
            <person name="Cooke P."/>
            <person name="Corum B."/>
            <person name="Cuomo C."/>
            <person name="David R."/>
            <person name="Dawoe T."/>
            <person name="Degray S."/>
            <person name="Dodge S."/>
            <person name="Dooley K."/>
            <person name="Dorje P."/>
            <person name="Dorjee K."/>
            <person name="Dorris L."/>
            <person name="Duffey N."/>
            <person name="Dupes A."/>
            <person name="Elkins T."/>
            <person name="Engels R."/>
            <person name="Erickson J."/>
            <person name="Farina A."/>
            <person name="Faro S."/>
            <person name="Ferreira P."/>
            <person name="Fischer H."/>
            <person name="Fitzgerald M."/>
            <person name="Foley K."/>
            <person name="Gage D."/>
            <person name="Galagan J."/>
            <person name="Gearin G."/>
            <person name="Gnerre S."/>
            <person name="Gnirke A."/>
            <person name="Goyette A."/>
            <person name="Graham J."/>
            <person name="Grandbois E."/>
            <person name="Gyaltsen K."/>
            <person name="Hafez N."/>
            <person name="Hagopian D."/>
            <person name="Hagos B."/>
            <person name="Hall J."/>
            <person name="Hatcher B."/>
            <person name="Heller A."/>
            <person name="Higgins H."/>
            <person name="Honan T."/>
            <person name="Horn A."/>
            <person name="Houde N."/>
            <person name="Hughes L."/>
            <person name="Hulme W."/>
            <person name="Husby E."/>
            <person name="Iliev I."/>
            <person name="Jaffe D."/>
            <person name="Jones C."/>
            <person name="Kamal M."/>
            <person name="Kamat A."/>
            <person name="Kamvysselis M."/>
            <person name="Karlsson E."/>
            <person name="Kells C."/>
            <person name="Kieu A."/>
            <person name="Kisner P."/>
            <person name="Kodira C."/>
            <person name="Kulbokas E."/>
            <person name="Labutti K."/>
            <person name="Lama D."/>
            <person name="Landers T."/>
            <person name="Leger J."/>
            <person name="Levine S."/>
            <person name="Lewis D."/>
            <person name="Lewis T."/>
            <person name="Lindblad-toh K."/>
            <person name="Liu X."/>
            <person name="Lokyitsang T."/>
            <person name="Lokyitsang Y."/>
            <person name="Lucien O."/>
            <person name="Lui A."/>
            <person name="Ma L.J."/>
            <person name="Mabbitt R."/>
            <person name="Macdonald J."/>
            <person name="Maclean C."/>
            <person name="Major J."/>
            <person name="Manning J."/>
            <person name="Marabella R."/>
            <person name="Maru K."/>
            <person name="Matthews C."/>
            <person name="Mauceli E."/>
            <person name="Mccarthy M."/>
            <person name="Mcdonough S."/>
            <person name="Mcghee T."/>
            <person name="Meldrim J."/>
            <person name="Meneus L."/>
            <person name="Mesirov J."/>
            <person name="Mihalev A."/>
            <person name="Mihova T."/>
            <person name="Mikkelsen T."/>
            <person name="Mlenga V."/>
            <person name="Moru K."/>
            <person name="Mozes J."/>
            <person name="Mulrain L."/>
            <person name="Munson G."/>
            <person name="Naylor J."/>
            <person name="Newes C."/>
            <person name="Nguyen C."/>
            <person name="Nguyen N."/>
            <person name="Nguyen T."/>
            <person name="Nicol R."/>
            <person name="Nielsen C."/>
            <person name="Nizzari M."/>
            <person name="Norbu C."/>
            <person name="Norbu N."/>
            <person name="O'donnell P."/>
            <person name="Okoawo O."/>
            <person name="O'leary S."/>
            <person name="Omotosho B."/>
            <person name="O'neill K."/>
            <person name="Osman S."/>
            <person name="Parker S."/>
            <person name="Perrin D."/>
            <person name="Phunkhang P."/>
            <person name="Piqani B."/>
            <person name="Purcell S."/>
            <person name="Rachupka T."/>
            <person name="Ramasamy U."/>
            <person name="Rameau R."/>
            <person name="Ray V."/>
            <person name="Raymond C."/>
            <person name="Retta R."/>
            <person name="Richardson S."/>
            <person name="Rise C."/>
            <person name="Rodriguez J."/>
            <person name="Rogers J."/>
            <person name="Rogov P."/>
            <person name="Rutman M."/>
            <person name="Schupbach R."/>
            <person name="Seaman C."/>
            <person name="Settipalli S."/>
            <person name="Sharpe T."/>
            <person name="Sheridan J."/>
            <person name="Sherpa N."/>
            <person name="Shi J."/>
            <person name="Smirnov S."/>
            <person name="Smith C."/>
            <person name="Sougnez C."/>
            <person name="Spencer B."/>
            <person name="Stalker J."/>
            <person name="Stange-thomann N."/>
            <person name="Stavropoulos S."/>
            <person name="Stetson K."/>
            <person name="Stone C."/>
            <person name="Stone S."/>
            <person name="Stubbs M."/>
            <person name="Talamas J."/>
            <person name="Tchuinga P."/>
            <person name="Tenzing P."/>
            <person name="Tesfaye S."/>
            <person name="Theodore J."/>
            <person name="Thoulutsang Y."/>
            <person name="Topham K."/>
            <person name="Towey S."/>
            <person name="Tsamla T."/>
            <person name="Tsomo N."/>
            <person name="Vallee D."/>
            <person name="Vassiliev H."/>
            <person name="Venkataraman V."/>
            <person name="Vinson J."/>
            <person name="Vo A."/>
            <person name="Wade C."/>
            <person name="Wang S."/>
            <person name="Wangchuk T."/>
            <person name="Wangdi T."/>
            <person name="Whittaker C."/>
            <person name="Wilkinson J."/>
            <person name="Wu Y."/>
            <person name="Wyman D."/>
            <person name="Yadav S."/>
            <person name="Yang S."/>
            <person name="Yang X."/>
            <person name="Yeager S."/>
            <person name="Yee E."/>
            <person name="Young G."/>
            <person name="Zainoun J."/>
            <person name="Zembeck L."/>
            <person name="Zimmer A."/>
            <person name="Zody M."/>
            <person name="Lander E."/>
        </authorList>
    </citation>
    <scope>NUCLEOTIDE SEQUENCE [LARGE SCALE GENOMIC DNA]</scope>
</reference>
<sequence length="96" mass="11064">TCTTLSDVYQSRCTTKTQYESSKNYCHVDERHHYVVTANHRVIQTSSDFRINTPPYLLPVTYDLTSSAYVTSVPLPIGSRYKLEHVLQFELIQGYS</sequence>
<organism evidence="1 2">
    <name type="scientific">Ciona savignyi</name>
    <name type="common">Pacific transparent sea squirt</name>
    <dbReference type="NCBI Taxonomy" id="51511"/>
    <lineage>
        <taxon>Eukaryota</taxon>
        <taxon>Metazoa</taxon>
        <taxon>Chordata</taxon>
        <taxon>Tunicata</taxon>
        <taxon>Ascidiacea</taxon>
        <taxon>Phlebobranchia</taxon>
        <taxon>Cionidae</taxon>
        <taxon>Ciona</taxon>
    </lineage>
</organism>
<dbReference type="InParanoid" id="H2Z1G1"/>
<protein>
    <submittedName>
        <fullName evidence="1">Uncharacterized protein</fullName>
    </submittedName>
</protein>
<evidence type="ECO:0000313" key="2">
    <source>
        <dbReference type="Proteomes" id="UP000007875"/>
    </source>
</evidence>
<proteinExistence type="predicted"/>
<name>H2Z1G1_CIOSA</name>
<evidence type="ECO:0000313" key="1">
    <source>
        <dbReference type="Ensembl" id="ENSCSAVP00000011423.1"/>
    </source>
</evidence>
<dbReference type="HOGENOM" id="CLU_2364902_0_0_1"/>
<dbReference type="AlphaFoldDB" id="H2Z1G1"/>
<reference evidence="1" key="2">
    <citation type="submission" date="2025-08" db="UniProtKB">
        <authorList>
            <consortium name="Ensembl"/>
        </authorList>
    </citation>
    <scope>IDENTIFICATION</scope>
</reference>
<dbReference type="Proteomes" id="UP000007875">
    <property type="component" value="Unassembled WGS sequence"/>
</dbReference>
<keyword evidence="2" id="KW-1185">Reference proteome</keyword>
<accession>H2Z1G1</accession>
<dbReference type="Ensembl" id="ENSCSAVT00000011556.1">
    <property type="protein sequence ID" value="ENSCSAVP00000011423.1"/>
    <property type="gene ID" value="ENSCSAVG00000006685.1"/>
</dbReference>
<reference evidence="1" key="3">
    <citation type="submission" date="2025-09" db="UniProtKB">
        <authorList>
            <consortium name="Ensembl"/>
        </authorList>
    </citation>
    <scope>IDENTIFICATION</scope>
</reference>